<evidence type="ECO:0000313" key="2">
    <source>
        <dbReference type="EMBL" id="KAJ7780966.1"/>
    </source>
</evidence>
<proteinExistence type="predicted"/>
<name>A0AAD7K988_9AGAR</name>
<feature type="compositionally biased region" description="Low complexity" evidence="1">
    <location>
        <begin position="433"/>
        <end position="445"/>
    </location>
</feature>
<comment type="caution">
    <text evidence="2">The sequence shown here is derived from an EMBL/GenBank/DDBJ whole genome shotgun (WGS) entry which is preliminary data.</text>
</comment>
<accession>A0AAD7K988</accession>
<dbReference type="AlphaFoldDB" id="A0AAD7K988"/>
<sequence>MSTVHLPNLPSYGSPVQQTFSRTPSYSAEPGVYEQRLALNARSLPQATGDFIKSSKSGDAKLRLSAQEDKIDLPVYGSGGVVEGTVELLKTDNISTVEVKVAGRLEVKEIAEGGHSDTTLVLDTVLLWMKDSSNPVCPPTLRFSLTLPTTFEYNGRTFPLPPSHSVKLKGLPGFDATIDYSVSAIINKPHGVPNMVPLVKSRKLGINIGSTTVSTPFIYYPRTRPAAPLPSPLRRIQGGFLSQPDWRVYEYLLKATPRSAAQNIVVKFYLPASRIFWASGVIPFHINFESNAFSLAAFLPSAPSTGSGKPGVTRVQLMRQSSVDVRGMRQDVRGPTILGTKTNIWRADRIGEARFSLAGDGATWTSFSGEITIEPIKVTGFLSAGLSVQDCILFTVTPPDVTKAAFVGIREVVPVRLTTDPWTEDGRGFSAARSSFSVPSSPEEQSILEPESFAHAY</sequence>
<gene>
    <name evidence="2" type="ORF">B0H16DRAFT_603113</name>
</gene>
<dbReference type="EMBL" id="JARKIB010000004">
    <property type="protein sequence ID" value="KAJ7780966.1"/>
    <property type="molecule type" value="Genomic_DNA"/>
</dbReference>
<feature type="compositionally biased region" description="Polar residues" evidence="1">
    <location>
        <begin position="14"/>
        <end position="26"/>
    </location>
</feature>
<keyword evidence="3" id="KW-1185">Reference proteome</keyword>
<organism evidence="2 3">
    <name type="scientific">Mycena metata</name>
    <dbReference type="NCBI Taxonomy" id="1033252"/>
    <lineage>
        <taxon>Eukaryota</taxon>
        <taxon>Fungi</taxon>
        <taxon>Dikarya</taxon>
        <taxon>Basidiomycota</taxon>
        <taxon>Agaricomycotina</taxon>
        <taxon>Agaricomycetes</taxon>
        <taxon>Agaricomycetidae</taxon>
        <taxon>Agaricales</taxon>
        <taxon>Marasmiineae</taxon>
        <taxon>Mycenaceae</taxon>
        <taxon>Mycena</taxon>
    </lineage>
</organism>
<evidence type="ECO:0000256" key="1">
    <source>
        <dbReference type="SAM" id="MobiDB-lite"/>
    </source>
</evidence>
<reference evidence="2" key="1">
    <citation type="submission" date="2023-03" db="EMBL/GenBank/DDBJ databases">
        <title>Massive genome expansion in bonnet fungi (Mycena s.s.) driven by repeated elements and novel gene families across ecological guilds.</title>
        <authorList>
            <consortium name="Lawrence Berkeley National Laboratory"/>
            <person name="Harder C.B."/>
            <person name="Miyauchi S."/>
            <person name="Viragh M."/>
            <person name="Kuo A."/>
            <person name="Thoen E."/>
            <person name="Andreopoulos B."/>
            <person name="Lu D."/>
            <person name="Skrede I."/>
            <person name="Drula E."/>
            <person name="Henrissat B."/>
            <person name="Morin E."/>
            <person name="Kohler A."/>
            <person name="Barry K."/>
            <person name="LaButti K."/>
            <person name="Morin E."/>
            <person name="Salamov A."/>
            <person name="Lipzen A."/>
            <person name="Mereny Z."/>
            <person name="Hegedus B."/>
            <person name="Baldrian P."/>
            <person name="Stursova M."/>
            <person name="Weitz H."/>
            <person name="Taylor A."/>
            <person name="Grigoriev I.V."/>
            <person name="Nagy L.G."/>
            <person name="Martin F."/>
            <person name="Kauserud H."/>
        </authorList>
    </citation>
    <scope>NUCLEOTIDE SEQUENCE</scope>
    <source>
        <strain evidence="2">CBHHK182m</strain>
    </source>
</reference>
<protein>
    <submittedName>
        <fullName evidence="2">Uncharacterized protein</fullName>
    </submittedName>
</protein>
<feature type="region of interest" description="Disordered" evidence="1">
    <location>
        <begin position="1"/>
        <end position="27"/>
    </location>
</feature>
<dbReference type="Proteomes" id="UP001215598">
    <property type="component" value="Unassembled WGS sequence"/>
</dbReference>
<evidence type="ECO:0000313" key="3">
    <source>
        <dbReference type="Proteomes" id="UP001215598"/>
    </source>
</evidence>
<feature type="region of interest" description="Disordered" evidence="1">
    <location>
        <begin position="433"/>
        <end position="457"/>
    </location>
</feature>